<dbReference type="InterPro" id="IPR036388">
    <property type="entry name" value="WH-like_DNA-bd_sf"/>
</dbReference>
<evidence type="ECO:0000256" key="4">
    <source>
        <dbReference type="ARBA" id="ARBA00023125"/>
    </source>
</evidence>
<keyword evidence="4" id="KW-0238">DNA-binding</keyword>
<dbReference type="GO" id="GO:0006352">
    <property type="term" value="P:DNA-templated transcription initiation"/>
    <property type="evidence" value="ECO:0007669"/>
    <property type="project" value="InterPro"/>
</dbReference>
<dbReference type="InterPro" id="IPR039425">
    <property type="entry name" value="RNA_pol_sigma-70-like"/>
</dbReference>
<evidence type="ECO:0000259" key="6">
    <source>
        <dbReference type="Pfam" id="PF04542"/>
    </source>
</evidence>
<dbReference type="InterPro" id="IPR007627">
    <property type="entry name" value="RNA_pol_sigma70_r2"/>
</dbReference>
<comment type="similarity">
    <text evidence="1">Belongs to the sigma-70 factor family. ECF subfamily.</text>
</comment>
<evidence type="ECO:0000259" key="7">
    <source>
        <dbReference type="Pfam" id="PF08281"/>
    </source>
</evidence>
<proteinExistence type="inferred from homology"/>
<reference evidence="8" key="1">
    <citation type="submission" date="2020-10" db="EMBL/GenBank/DDBJ databases">
        <authorList>
            <person name="Gilroy R."/>
        </authorList>
    </citation>
    <scope>NUCLEOTIDE SEQUENCE</scope>
    <source>
        <strain evidence="8">ChiHcec3-11533</strain>
    </source>
</reference>
<sequence>MQADEQKLLQRAGKGDAQAFNALMAQQEGRMYAVALRMCGNHEDAQDCMQEAMLRIFRAISSFKGQSTFSTWVYRITMNTCLDELRRAKRRKATSLDERLEAGWSPVDTGDSPERHALRSEQRRAIDRAIRLLPEDMRSAIVLRDIQGMSYEEIAEILSANVGTIKSRISRGRSRLREILSEQAELFDRSDV</sequence>
<evidence type="ECO:0000256" key="1">
    <source>
        <dbReference type="ARBA" id="ARBA00010641"/>
    </source>
</evidence>
<dbReference type="Gene3D" id="1.10.10.10">
    <property type="entry name" value="Winged helix-like DNA-binding domain superfamily/Winged helix DNA-binding domain"/>
    <property type="match status" value="1"/>
</dbReference>
<dbReference type="InterPro" id="IPR013325">
    <property type="entry name" value="RNA_pol_sigma_r2"/>
</dbReference>
<dbReference type="NCBIfam" id="TIGR02937">
    <property type="entry name" value="sigma70-ECF"/>
    <property type="match status" value="1"/>
</dbReference>
<accession>A0A9D1ICU3</accession>
<dbReference type="SUPFAM" id="SSF88659">
    <property type="entry name" value="Sigma3 and sigma4 domains of RNA polymerase sigma factors"/>
    <property type="match status" value="1"/>
</dbReference>
<dbReference type="InterPro" id="IPR014284">
    <property type="entry name" value="RNA_pol_sigma-70_dom"/>
</dbReference>
<dbReference type="GO" id="GO:0003677">
    <property type="term" value="F:DNA binding"/>
    <property type="evidence" value="ECO:0007669"/>
    <property type="project" value="UniProtKB-KW"/>
</dbReference>
<dbReference type="PANTHER" id="PTHR43133:SF8">
    <property type="entry name" value="RNA POLYMERASE SIGMA FACTOR HI_1459-RELATED"/>
    <property type="match status" value="1"/>
</dbReference>
<keyword evidence="3" id="KW-0731">Sigma factor</keyword>
<reference evidence="8" key="2">
    <citation type="journal article" date="2021" name="PeerJ">
        <title>Extensive microbial diversity within the chicken gut microbiome revealed by metagenomics and culture.</title>
        <authorList>
            <person name="Gilroy R."/>
            <person name="Ravi A."/>
            <person name="Getino M."/>
            <person name="Pursley I."/>
            <person name="Horton D.L."/>
            <person name="Alikhan N.F."/>
            <person name="Baker D."/>
            <person name="Gharbi K."/>
            <person name="Hall N."/>
            <person name="Watson M."/>
            <person name="Adriaenssens E.M."/>
            <person name="Foster-Nyarko E."/>
            <person name="Jarju S."/>
            <person name="Secka A."/>
            <person name="Antonio M."/>
            <person name="Oren A."/>
            <person name="Chaudhuri R.R."/>
            <person name="La Ragione R."/>
            <person name="Hildebrand F."/>
            <person name="Pallen M.J."/>
        </authorList>
    </citation>
    <scope>NUCLEOTIDE SEQUENCE</scope>
    <source>
        <strain evidence="8">ChiHcec3-11533</strain>
    </source>
</reference>
<organism evidence="8 9">
    <name type="scientific">Candidatus Pullichristensenella excrementigallinarum</name>
    <dbReference type="NCBI Taxonomy" id="2840907"/>
    <lineage>
        <taxon>Bacteria</taxon>
        <taxon>Bacillati</taxon>
        <taxon>Bacillota</taxon>
        <taxon>Clostridia</taxon>
        <taxon>Candidatus Pullichristensenella</taxon>
    </lineage>
</organism>
<evidence type="ECO:0000256" key="3">
    <source>
        <dbReference type="ARBA" id="ARBA00023082"/>
    </source>
</evidence>
<dbReference type="Gene3D" id="1.10.1740.10">
    <property type="match status" value="1"/>
</dbReference>
<feature type="domain" description="RNA polymerase sigma factor 70 region 4 type 2" evidence="7">
    <location>
        <begin position="123"/>
        <end position="176"/>
    </location>
</feature>
<evidence type="ECO:0000313" key="9">
    <source>
        <dbReference type="Proteomes" id="UP000824072"/>
    </source>
</evidence>
<dbReference type="GO" id="GO:0016987">
    <property type="term" value="F:sigma factor activity"/>
    <property type="evidence" value="ECO:0007669"/>
    <property type="project" value="UniProtKB-KW"/>
</dbReference>
<dbReference type="Proteomes" id="UP000824072">
    <property type="component" value="Unassembled WGS sequence"/>
</dbReference>
<dbReference type="PANTHER" id="PTHR43133">
    <property type="entry name" value="RNA POLYMERASE ECF-TYPE SIGMA FACTO"/>
    <property type="match status" value="1"/>
</dbReference>
<dbReference type="EMBL" id="DVMU01000189">
    <property type="protein sequence ID" value="HIU34605.1"/>
    <property type="molecule type" value="Genomic_DNA"/>
</dbReference>
<evidence type="ECO:0000313" key="8">
    <source>
        <dbReference type="EMBL" id="HIU34605.1"/>
    </source>
</evidence>
<dbReference type="Pfam" id="PF04542">
    <property type="entry name" value="Sigma70_r2"/>
    <property type="match status" value="1"/>
</dbReference>
<gene>
    <name evidence="8" type="ORF">IAB02_08580</name>
</gene>
<comment type="caution">
    <text evidence="8">The sequence shown here is derived from an EMBL/GenBank/DDBJ whole genome shotgun (WGS) entry which is preliminary data.</text>
</comment>
<dbReference type="CDD" id="cd06171">
    <property type="entry name" value="Sigma70_r4"/>
    <property type="match status" value="1"/>
</dbReference>
<dbReference type="SUPFAM" id="SSF88946">
    <property type="entry name" value="Sigma2 domain of RNA polymerase sigma factors"/>
    <property type="match status" value="1"/>
</dbReference>
<evidence type="ECO:0000256" key="2">
    <source>
        <dbReference type="ARBA" id="ARBA00023015"/>
    </source>
</evidence>
<dbReference type="InterPro" id="IPR013324">
    <property type="entry name" value="RNA_pol_sigma_r3/r4-like"/>
</dbReference>
<dbReference type="Pfam" id="PF08281">
    <property type="entry name" value="Sigma70_r4_2"/>
    <property type="match status" value="1"/>
</dbReference>
<name>A0A9D1ICU3_9FIRM</name>
<dbReference type="InterPro" id="IPR013249">
    <property type="entry name" value="RNA_pol_sigma70_r4_t2"/>
</dbReference>
<dbReference type="AlphaFoldDB" id="A0A9D1ICU3"/>
<keyword evidence="2" id="KW-0805">Transcription regulation</keyword>
<keyword evidence="5" id="KW-0804">Transcription</keyword>
<evidence type="ECO:0000256" key="5">
    <source>
        <dbReference type="ARBA" id="ARBA00023163"/>
    </source>
</evidence>
<feature type="domain" description="RNA polymerase sigma-70 region 2" evidence="6">
    <location>
        <begin position="28"/>
        <end position="91"/>
    </location>
</feature>
<protein>
    <submittedName>
        <fullName evidence="8">Sigma-70 family RNA polymerase sigma factor</fullName>
    </submittedName>
</protein>